<feature type="region of interest" description="Disordered" evidence="1">
    <location>
        <begin position="19"/>
        <end position="64"/>
    </location>
</feature>
<feature type="non-terminal residue" evidence="2">
    <location>
        <position position="338"/>
    </location>
</feature>
<evidence type="ECO:0000313" key="2">
    <source>
        <dbReference type="EMBL" id="CAA9350839.1"/>
    </source>
</evidence>
<dbReference type="AlphaFoldDB" id="A0A6J4M854"/>
<feature type="region of interest" description="Disordered" evidence="1">
    <location>
        <begin position="88"/>
        <end position="122"/>
    </location>
</feature>
<feature type="compositionally biased region" description="Basic residues" evidence="1">
    <location>
        <begin position="265"/>
        <end position="285"/>
    </location>
</feature>
<keyword evidence="2" id="KW-0560">Oxidoreductase</keyword>
<feature type="non-terminal residue" evidence="2">
    <location>
        <position position="1"/>
    </location>
</feature>
<feature type="compositionally biased region" description="Basic residues" evidence="1">
    <location>
        <begin position="21"/>
        <end position="30"/>
    </location>
</feature>
<dbReference type="EMBL" id="CADCUB010000144">
    <property type="protein sequence ID" value="CAA9350839.1"/>
    <property type="molecule type" value="Genomic_DNA"/>
</dbReference>
<dbReference type="EC" id="1.6.5.3" evidence="2"/>
<protein>
    <submittedName>
        <fullName evidence="2">NADH-ubiquinone oxidoreductase chain F</fullName>
        <ecNumber evidence="2">1.6.5.3</ecNumber>
    </submittedName>
</protein>
<evidence type="ECO:0000256" key="1">
    <source>
        <dbReference type="SAM" id="MobiDB-lite"/>
    </source>
</evidence>
<feature type="compositionally biased region" description="Basic residues" evidence="1">
    <location>
        <begin position="159"/>
        <end position="174"/>
    </location>
</feature>
<reference evidence="2" key="1">
    <citation type="submission" date="2020-02" db="EMBL/GenBank/DDBJ databases">
        <authorList>
            <person name="Meier V. D."/>
        </authorList>
    </citation>
    <scope>NUCLEOTIDE SEQUENCE</scope>
    <source>
        <strain evidence="2">AVDCRST_MAG07</strain>
    </source>
</reference>
<feature type="region of interest" description="Disordered" evidence="1">
    <location>
        <begin position="147"/>
        <end position="174"/>
    </location>
</feature>
<accession>A0A6J4M854</accession>
<dbReference type="GO" id="GO:0016491">
    <property type="term" value="F:oxidoreductase activity"/>
    <property type="evidence" value="ECO:0007669"/>
    <property type="project" value="UniProtKB-KW"/>
</dbReference>
<feature type="region of interest" description="Disordered" evidence="1">
    <location>
        <begin position="250"/>
        <end position="338"/>
    </location>
</feature>
<sequence length="338" mass="37811">GQPARAHRGRGHLVLRDPVQLRRHLRARRDRARDPPAAAGGPGRLRRRTSRQGHRRLRLRPGRRRARRVGRLHLRRGDGAARLARGLPRPAAPASAVPGHARALRQPDGRQQRRVDRVGAGDRARRRAVVLVHGHREEQGLHALLPVGPREEPGAVRSTARHHPAPAARPVRRHARGAHAEVLDPRRLLHAAADRGAPRRPARLRGRRRGRLHAGHQGAAVLRRHDVRRAGGAALDGVLRPRVLRQVHPLPGGHLLDGADPAAPRGRHRHRGRPRHAARHLRQHLRPLLLRAGGRRDEPDRLGPGAVPRGVPRPRHRRRLPLRPGRLHRLRSGRDLGM</sequence>
<proteinExistence type="predicted"/>
<name>A0A6J4M854_9ACTN</name>
<organism evidence="2">
    <name type="scientific">uncultured Frankineae bacterium</name>
    <dbReference type="NCBI Taxonomy" id="437475"/>
    <lineage>
        <taxon>Bacteria</taxon>
        <taxon>Bacillati</taxon>
        <taxon>Actinomycetota</taxon>
        <taxon>Actinomycetes</taxon>
        <taxon>Frankiales</taxon>
        <taxon>environmental samples</taxon>
    </lineage>
</organism>
<feature type="compositionally biased region" description="Basic and acidic residues" evidence="1">
    <location>
        <begin position="105"/>
        <end position="122"/>
    </location>
</feature>
<gene>
    <name evidence="2" type="ORF">AVDCRST_MAG07-3171</name>
</gene>
<feature type="compositionally biased region" description="Basic residues" evidence="1">
    <location>
        <begin position="312"/>
        <end position="331"/>
    </location>
</feature>
<feature type="compositionally biased region" description="Basic residues" evidence="1">
    <location>
        <begin position="44"/>
        <end position="64"/>
    </location>
</feature>
<keyword evidence="2" id="KW-0830">Ubiquinone</keyword>